<organism evidence="3 4">
    <name type="scientific">Pedobacter soli</name>
    <dbReference type="NCBI Taxonomy" id="390242"/>
    <lineage>
        <taxon>Bacteria</taxon>
        <taxon>Pseudomonadati</taxon>
        <taxon>Bacteroidota</taxon>
        <taxon>Sphingobacteriia</taxon>
        <taxon>Sphingobacteriales</taxon>
        <taxon>Sphingobacteriaceae</taxon>
        <taxon>Pedobacter</taxon>
    </lineage>
</organism>
<keyword evidence="1" id="KW-1133">Transmembrane helix</keyword>
<evidence type="ECO:0000313" key="3">
    <source>
        <dbReference type="EMBL" id="SDD16158.1"/>
    </source>
</evidence>
<reference evidence="4" key="1">
    <citation type="submission" date="2016-10" db="EMBL/GenBank/DDBJ databases">
        <authorList>
            <person name="Varghese N."/>
            <person name="Submissions S."/>
        </authorList>
    </citation>
    <scope>NUCLEOTIDE SEQUENCE [LARGE SCALE GENOMIC DNA]</scope>
    <source>
        <strain evidence="4">DSM 18609</strain>
    </source>
</reference>
<dbReference type="InterPro" id="IPR043831">
    <property type="entry name" value="DUF5808"/>
</dbReference>
<dbReference type="EMBL" id="FMZH01000004">
    <property type="protein sequence ID" value="SDD16158.1"/>
    <property type="molecule type" value="Genomic_DNA"/>
</dbReference>
<evidence type="ECO:0000259" key="2">
    <source>
        <dbReference type="Pfam" id="PF19124"/>
    </source>
</evidence>
<dbReference type="STRING" id="390242.SAMN04488024_104251"/>
<keyword evidence="4" id="KW-1185">Reference proteome</keyword>
<gene>
    <name evidence="3" type="ORF">SAMN04488024_104251</name>
</gene>
<evidence type="ECO:0000256" key="1">
    <source>
        <dbReference type="SAM" id="Phobius"/>
    </source>
</evidence>
<feature type="transmembrane region" description="Helical" evidence="1">
    <location>
        <begin position="42"/>
        <end position="61"/>
    </location>
</feature>
<keyword evidence="1" id="KW-0812">Transmembrane</keyword>
<sequence>MSKDFQHENPLNWKWGIIYFNKADSRVLVPKRHKMLGWTFNFAHPISYVILALIFGAVYLLRTLNK</sequence>
<dbReference type="Pfam" id="PF19124">
    <property type="entry name" value="DUF5808"/>
    <property type="match status" value="1"/>
</dbReference>
<feature type="domain" description="DUF5808" evidence="2">
    <location>
        <begin position="22"/>
        <end position="48"/>
    </location>
</feature>
<accession>A0A1G6SH07</accession>
<dbReference type="AlphaFoldDB" id="A0A1G6SH07"/>
<name>A0A1G6SH07_9SPHI</name>
<protein>
    <recommendedName>
        <fullName evidence="2">DUF5808 domain-containing protein</fullName>
    </recommendedName>
</protein>
<proteinExistence type="predicted"/>
<dbReference type="RefSeq" id="WP_090768554.1">
    <property type="nucleotide sequence ID" value="NZ_FMZH01000004.1"/>
</dbReference>
<dbReference type="Proteomes" id="UP000199455">
    <property type="component" value="Unassembled WGS sequence"/>
</dbReference>
<evidence type="ECO:0000313" key="4">
    <source>
        <dbReference type="Proteomes" id="UP000199455"/>
    </source>
</evidence>
<keyword evidence="1" id="KW-0472">Membrane</keyword>